<evidence type="ECO:0000313" key="3">
    <source>
        <dbReference type="Proteomes" id="UP000282087"/>
    </source>
</evidence>
<dbReference type="AlphaFoldDB" id="A0A3M6VRR9"/>
<sequence>MTLSSIASAMSSKNATLAVVPLALASAGIASYARYTASHPSAEKKTNSAALKQEREEHLHQHLALAWKGTR</sequence>
<dbReference type="Proteomes" id="UP000286097">
    <property type="component" value="Unassembled WGS sequence"/>
</dbReference>
<evidence type="ECO:0000313" key="2">
    <source>
        <dbReference type="EMBL" id="RQM18393.1"/>
    </source>
</evidence>
<dbReference type="EMBL" id="QKXF01000065">
    <property type="protein sequence ID" value="RQM18393.1"/>
    <property type="molecule type" value="Genomic_DNA"/>
</dbReference>
<dbReference type="EMBL" id="QLLG01000178">
    <property type="protein sequence ID" value="RMX67070.1"/>
    <property type="molecule type" value="Genomic_DNA"/>
</dbReference>
<keyword evidence="3" id="KW-1185">Reference proteome</keyword>
<dbReference type="VEuPathDB" id="FungiDB:DD237_000859"/>
<evidence type="ECO:0000313" key="4">
    <source>
        <dbReference type="Proteomes" id="UP000286097"/>
    </source>
</evidence>
<evidence type="ECO:0000313" key="1">
    <source>
        <dbReference type="EMBL" id="RMX67070.1"/>
    </source>
</evidence>
<dbReference type="Proteomes" id="UP000282087">
    <property type="component" value="Unassembled WGS sequence"/>
</dbReference>
<proteinExistence type="predicted"/>
<name>A0A3M6VRR9_9STRA</name>
<protein>
    <submittedName>
        <fullName evidence="1">Uncharacterized protein</fullName>
    </submittedName>
</protein>
<organism evidence="1 3">
    <name type="scientific">Peronospora effusa</name>
    <dbReference type="NCBI Taxonomy" id="542832"/>
    <lineage>
        <taxon>Eukaryota</taxon>
        <taxon>Sar</taxon>
        <taxon>Stramenopiles</taxon>
        <taxon>Oomycota</taxon>
        <taxon>Peronosporomycetes</taxon>
        <taxon>Peronosporales</taxon>
        <taxon>Peronosporaceae</taxon>
        <taxon>Peronospora</taxon>
    </lineage>
</organism>
<comment type="caution">
    <text evidence="1">The sequence shown here is derived from an EMBL/GenBank/DDBJ whole genome shotgun (WGS) entry which is preliminary data.</text>
</comment>
<gene>
    <name evidence="2" type="ORF">DD237_000859</name>
    <name evidence="1" type="ORF">DD238_001096</name>
</gene>
<reference evidence="3 4" key="1">
    <citation type="submission" date="2018-06" db="EMBL/GenBank/DDBJ databases">
        <title>Comparative genomics of downy mildews reveals potential adaptations to biotrophy.</title>
        <authorList>
            <person name="Fletcher K."/>
            <person name="Klosterman S.J."/>
            <person name="Derevnina L."/>
            <person name="Martin F."/>
            <person name="Koike S."/>
            <person name="Reyes Chin-Wo S."/>
            <person name="Mou B."/>
            <person name="Michelmore R."/>
        </authorList>
    </citation>
    <scope>NUCLEOTIDE SEQUENCE [LARGE SCALE GENOMIC DNA]</scope>
    <source>
        <strain evidence="2 4">R13</strain>
        <strain evidence="1 3">R14</strain>
    </source>
</reference>
<accession>A0A3M6VRR9</accession>